<keyword evidence="4" id="KW-1185">Reference proteome</keyword>
<evidence type="ECO:0000259" key="2">
    <source>
        <dbReference type="Pfam" id="PF18733"/>
    </source>
</evidence>
<accession>A0ABQ1MTI4</accession>
<evidence type="ECO:0000313" key="4">
    <source>
        <dbReference type="Proteomes" id="UP000597338"/>
    </source>
</evidence>
<dbReference type="EMBL" id="BMIK01000022">
    <property type="protein sequence ID" value="GGC44756.1"/>
    <property type="molecule type" value="Genomic_DNA"/>
</dbReference>
<evidence type="ECO:0000313" key="3">
    <source>
        <dbReference type="EMBL" id="GGC44756.1"/>
    </source>
</evidence>
<dbReference type="Proteomes" id="UP000597338">
    <property type="component" value="Unassembled WGS sequence"/>
</dbReference>
<feature type="repeat" description="TPR" evidence="1">
    <location>
        <begin position="121"/>
        <end position="154"/>
    </location>
</feature>
<dbReference type="Pfam" id="PF18733">
    <property type="entry name" value="HEPN_LA2681"/>
    <property type="match status" value="1"/>
</dbReference>
<proteinExistence type="predicted"/>
<evidence type="ECO:0000256" key="1">
    <source>
        <dbReference type="PROSITE-ProRule" id="PRU00339"/>
    </source>
</evidence>
<dbReference type="PROSITE" id="PS50005">
    <property type="entry name" value="TPR"/>
    <property type="match status" value="1"/>
</dbReference>
<reference evidence="4" key="1">
    <citation type="journal article" date="2019" name="Int. J. Syst. Evol. Microbiol.">
        <title>The Global Catalogue of Microorganisms (GCM) 10K type strain sequencing project: providing services to taxonomists for standard genome sequencing and annotation.</title>
        <authorList>
            <consortium name="The Broad Institute Genomics Platform"/>
            <consortium name="The Broad Institute Genome Sequencing Center for Infectious Disease"/>
            <person name="Wu L."/>
            <person name="Ma J."/>
        </authorList>
    </citation>
    <scope>NUCLEOTIDE SEQUENCE [LARGE SCALE GENOMIC DNA]</scope>
    <source>
        <strain evidence="4">CGMCC 1.15342</strain>
    </source>
</reference>
<dbReference type="Gene3D" id="1.25.40.10">
    <property type="entry name" value="Tetratricopeptide repeat domain"/>
    <property type="match status" value="1"/>
</dbReference>
<gene>
    <name evidence="3" type="ORF">GCM10011386_41290</name>
</gene>
<dbReference type="RefSeq" id="WP_188753364.1">
    <property type="nucleotide sequence ID" value="NZ_BMIK01000022.1"/>
</dbReference>
<organism evidence="3 4">
    <name type="scientific">Parapedobacter defluvii</name>
    <dbReference type="NCBI Taxonomy" id="2045106"/>
    <lineage>
        <taxon>Bacteria</taxon>
        <taxon>Pseudomonadati</taxon>
        <taxon>Bacteroidota</taxon>
        <taxon>Sphingobacteriia</taxon>
        <taxon>Sphingobacteriales</taxon>
        <taxon>Sphingobacteriaceae</taxon>
        <taxon>Parapedobacter</taxon>
    </lineage>
</organism>
<dbReference type="InterPro" id="IPR040826">
    <property type="entry name" value="HEPN_LA2681"/>
</dbReference>
<dbReference type="InterPro" id="IPR019734">
    <property type="entry name" value="TPR_rpt"/>
</dbReference>
<dbReference type="InterPro" id="IPR011990">
    <property type="entry name" value="TPR-like_helical_dom_sf"/>
</dbReference>
<name>A0ABQ1MTI4_9SPHI</name>
<keyword evidence="1" id="KW-0802">TPR repeat</keyword>
<comment type="caution">
    <text evidence="3">The sequence shown here is derived from an EMBL/GenBank/DDBJ whole genome shotgun (WGS) entry which is preliminary data.</text>
</comment>
<dbReference type="SUPFAM" id="SSF48452">
    <property type="entry name" value="TPR-like"/>
    <property type="match status" value="1"/>
</dbReference>
<sequence length="508" mass="59321">MPKKITSAELASLNPTDFTLEEVLDIIGQLIDLASDEGNRAFLDKAFLLSESIDVDRLNNPQQMHYHYFLANAWAAKRHFNRFETEASWDYDQEELTKELYHLRKCISIPGFKNTMKEFQCQVYTNLGNHFSHVGRFVEAQEYWNIALKVIPDFPMALGNLGHGLHGYAGCLYDDSHRNIFMYHSHKSLKSALIWKDHIYPAAYNSFLRPYQLIRIHWPTEYLDKEHSFDYDLGTDKRLANYRKWCIDKTLYINPLNDLAPYNIACQDILHLPSMTVAPDDPPKYHSLFNQIKQEYGTARFLFYEGTQLPAQSYGDEDILLVDTLEYAEYSHNLEKVKIAYRLVYSLFDKIAYLLNFYLGIGIERNRTSFRGLWHEPQKGKPLRTVFHKNKNLALRGLYWLSKDLFDKEDAHQAVIEPEARELAEIRNHIEHKSFKVVENGGSGADESDDMTYSIGRGELERKTLKQMKLIRSAIIYTSLAIHHEEQTKEPKLTIPFTLPNMRFEDKI</sequence>
<protein>
    <recommendedName>
        <fullName evidence="2">LA2681-like HEPN domain-containing protein</fullName>
    </recommendedName>
</protein>
<feature type="domain" description="LA2681-like HEPN" evidence="2">
    <location>
        <begin position="279"/>
        <end position="485"/>
    </location>
</feature>